<dbReference type="Proteomes" id="UP000249390">
    <property type="component" value="Unassembled WGS sequence"/>
</dbReference>
<reference evidence="1 2" key="1">
    <citation type="submission" date="2018-06" db="EMBL/GenBank/DDBJ databases">
        <title>The Genome of Cuscuta australis (Dodder) Provides Insight into the Evolution of Plant Parasitism.</title>
        <authorList>
            <person name="Liu H."/>
        </authorList>
    </citation>
    <scope>NUCLEOTIDE SEQUENCE [LARGE SCALE GENOMIC DNA]</scope>
    <source>
        <strain evidence="2">cv. Yunnan</strain>
        <tissue evidence="1">Vines</tissue>
    </source>
</reference>
<sequence length="89" mass="9699">MYGSAGGSARSSRMERYIQSFVQARAQAKALAQLAAQAPTSLSSATDACWSSHAKSFVACLDMHSDDDHYKNCKHYVDTMRECGTNVMS</sequence>
<protein>
    <recommendedName>
        <fullName evidence="3">CHCH domain-containing protein</fullName>
    </recommendedName>
</protein>
<evidence type="ECO:0000313" key="1">
    <source>
        <dbReference type="EMBL" id="RAL49419.1"/>
    </source>
</evidence>
<accession>A0A328DYI2</accession>
<evidence type="ECO:0008006" key="3">
    <source>
        <dbReference type="Google" id="ProtNLM"/>
    </source>
</evidence>
<name>A0A328DYI2_9ASTE</name>
<keyword evidence="2" id="KW-1185">Reference proteome</keyword>
<dbReference type="EMBL" id="NQVE01000082">
    <property type="protein sequence ID" value="RAL49419.1"/>
    <property type="molecule type" value="Genomic_DNA"/>
</dbReference>
<gene>
    <name evidence="1" type="ORF">DM860_012852</name>
</gene>
<comment type="caution">
    <text evidence="1">The sequence shown here is derived from an EMBL/GenBank/DDBJ whole genome shotgun (WGS) entry which is preliminary data.</text>
</comment>
<evidence type="ECO:0000313" key="2">
    <source>
        <dbReference type="Proteomes" id="UP000249390"/>
    </source>
</evidence>
<organism evidence="1 2">
    <name type="scientific">Cuscuta australis</name>
    <dbReference type="NCBI Taxonomy" id="267555"/>
    <lineage>
        <taxon>Eukaryota</taxon>
        <taxon>Viridiplantae</taxon>
        <taxon>Streptophyta</taxon>
        <taxon>Embryophyta</taxon>
        <taxon>Tracheophyta</taxon>
        <taxon>Spermatophyta</taxon>
        <taxon>Magnoliopsida</taxon>
        <taxon>eudicotyledons</taxon>
        <taxon>Gunneridae</taxon>
        <taxon>Pentapetalae</taxon>
        <taxon>asterids</taxon>
        <taxon>lamiids</taxon>
        <taxon>Solanales</taxon>
        <taxon>Convolvulaceae</taxon>
        <taxon>Cuscuteae</taxon>
        <taxon>Cuscuta</taxon>
        <taxon>Cuscuta subgen. Grammica</taxon>
        <taxon>Cuscuta sect. Cleistogrammica</taxon>
    </lineage>
</organism>
<proteinExistence type="predicted"/>
<dbReference type="AlphaFoldDB" id="A0A328DYI2"/>